<dbReference type="eggNOG" id="ENOG502Z8IN">
    <property type="taxonomic scope" value="Bacteria"/>
</dbReference>
<evidence type="ECO:0000313" key="1">
    <source>
        <dbReference type="EMBL" id="CAE07328.1"/>
    </source>
</evidence>
<organism evidence="1 2">
    <name type="scientific">Parasynechococcus marenigrum (strain WH8102)</name>
    <dbReference type="NCBI Taxonomy" id="84588"/>
    <lineage>
        <taxon>Bacteria</taxon>
        <taxon>Bacillati</taxon>
        <taxon>Cyanobacteriota</taxon>
        <taxon>Cyanophyceae</taxon>
        <taxon>Synechococcales</taxon>
        <taxon>Prochlorococcaceae</taxon>
        <taxon>Parasynechococcus</taxon>
        <taxon>Parasynechococcus marenigrum</taxon>
    </lineage>
</organism>
<dbReference type="InterPro" id="IPR021399">
    <property type="entry name" value="DUF3038"/>
</dbReference>
<reference evidence="1 2" key="1">
    <citation type="journal article" date="2003" name="Nature">
        <title>The genome of a motile marine Synechococcus.</title>
        <authorList>
            <person name="Palenik B."/>
            <person name="Brahamsha B."/>
            <person name="Larimer F."/>
            <person name="Land M."/>
            <person name="Hauser L."/>
            <person name="Chain P."/>
            <person name="Lamerdin J."/>
            <person name="Regala W."/>
            <person name="Allen E.A."/>
            <person name="McCarren J."/>
            <person name="Paulsen I."/>
            <person name="Dufresne A."/>
            <person name="Partensky F."/>
            <person name="Webb E."/>
            <person name="Waterbury J."/>
        </authorList>
    </citation>
    <scope>NUCLEOTIDE SEQUENCE [LARGE SCALE GENOMIC DNA]</scope>
    <source>
        <strain evidence="1 2">WH8102</strain>
    </source>
</reference>
<evidence type="ECO:0008006" key="3">
    <source>
        <dbReference type="Google" id="ProtNLM"/>
    </source>
</evidence>
<proteinExistence type="predicted"/>
<name>Q7U812_PARMW</name>
<keyword evidence="2" id="KW-1185">Reference proteome</keyword>
<dbReference type="Pfam" id="PF11237">
    <property type="entry name" value="DUF3038"/>
    <property type="match status" value="1"/>
</dbReference>
<accession>Q7U812</accession>
<dbReference type="RefSeq" id="WP_011127678.1">
    <property type="nucleotide sequence ID" value="NC_005070.1"/>
</dbReference>
<gene>
    <name evidence="1" type="ordered locus">SYNW0813</name>
</gene>
<sequence>MTQAPTQSGVRLSRRGVERLDLLLLTVEALDLNGGEAMLWTSHQLGLQAQFPNRVELWKRRCHSPLRRITRRDQLDSTDAESLIALVCAMADRLYPMLHQLLSSREPEQLTQQRWELLRERLGDLIEERMNLRRGAVLRLLDPASNAPTHHRLVSTLGLVAGPGGIDRLRAFLLDPTP</sequence>
<dbReference type="KEGG" id="syw:SYNW0813"/>
<evidence type="ECO:0000313" key="2">
    <source>
        <dbReference type="Proteomes" id="UP000001422"/>
    </source>
</evidence>
<dbReference type="HOGENOM" id="CLU_104980_1_0_3"/>
<protein>
    <recommendedName>
        <fullName evidence="3">DUF3038 domain-containing protein</fullName>
    </recommendedName>
</protein>
<dbReference type="EMBL" id="BX569691">
    <property type="protein sequence ID" value="CAE07328.1"/>
    <property type="molecule type" value="Genomic_DNA"/>
</dbReference>
<dbReference type="STRING" id="84588.SYNW0813"/>
<dbReference type="AlphaFoldDB" id="Q7U812"/>
<dbReference type="Proteomes" id="UP000001422">
    <property type="component" value="Chromosome"/>
</dbReference>